<proteinExistence type="predicted"/>
<protein>
    <submittedName>
        <fullName evidence="2">Uncharacterized protein</fullName>
    </submittedName>
</protein>
<keyword evidence="3" id="KW-1185">Reference proteome</keyword>
<name>A0ABN6S206_9BACT</name>
<dbReference type="EMBL" id="AP026709">
    <property type="protein sequence ID" value="BDQ36323.1"/>
    <property type="molecule type" value="Genomic_DNA"/>
</dbReference>
<evidence type="ECO:0000313" key="1">
    <source>
        <dbReference type="EMBL" id="BDQ35910.1"/>
    </source>
</evidence>
<evidence type="ECO:0000313" key="3">
    <source>
        <dbReference type="Proteomes" id="UP001317742"/>
    </source>
</evidence>
<sequence>MTPEEEWLEKNTFYCPDLKIKLIPSACDENRKRNENAPGWGSVGVNTGRPISACEKCTEHEARKLTVGQKPEEKETMAIATCKCCGREHARIAARGLCNTCYNYFKDGDLELTPDGTFKWLIDEPDYFVELKTGKPVPKIEKKRAKTGTCPCCKREDIGIASMGLCASCYKYFNLGDLEKNNDGTYTWQVDEPKYFREAMLDLVFPPKEEEHVEPCEVYELKDGKAVPIEEDETTSQERLQPTSDLLAGFVMHQNTGKPAESPQITIRKNGAFAFSRSSAKEFSLSSYQHVQIYFNYQTRQVAIELLNKSSDSTVKLFTTNGGKDFLFEGMAFLTANNLKHSESKRYEPTELKPGLLVVTVENIEKVAA</sequence>
<accession>A0ABN6S206</accession>
<dbReference type="EMBL" id="AP026709">
    <property type="protein sequence ID" value="BDQ35910.1"/>
    <property type="molecule type" value="Genomic_DNA"/>
</dbReference>
<dbReference type="Proteomes" id="UP001317742">
    <property type="component" value="Chromosome"/>
</dbReference>
<gene>
    <name evidence="1" type="ORF">SYK_02700</name>
    <name evidence="2" type="ORF">SYK_06830</name>
</gene>
<evidence type="ECO:0000313" key="2">
    <source>
        <dbReference type="EMBL" id="BDQ36323.1"/>
    </source>
</evidence>
<reference evidence="2 3" key="1">
    <citation type="submission" date="2022-08" db="EMBL/GenBank/DDBJ databases">
        <title>Genome Sequence of the sulphate-reducing bacterium, Pseudodesulfovibrio sp. SYK.</title>
        <authorList>
            <person name="Kondo R."/>
            <person name="Kataoka T."/>
        </authorList>
    </citation>
    <scope>NUCLEOTIDE SEQUENCE [LARGE SCALE GENOMIC DNA]</scope>
    <source>
        <strain evidence="2 3">SYK</strain>
    </source>
</reference>
<dbReference type="RefSeq" id="WP_281761840.1">
    <property type="nucleotide sequence ID" value="NZ_AP026709.1"/>
</dbReference>
<organism evidence="2 3">
    <name type="scientific">Pseudodesulfovibrio nedwellii</name>
    <dbReference type="NCBI Taxonomy" id="2973072"/>
    <lineage>
        <taxon>Bacteria</taxon>
        <taxon>Pseudomonadati</taxon>
        <taxon>Thermodesulfobacteriota</taxon>
        <taxon>Desulfovibrionia</taxon>
        <taxon>Desulfovibrionales</taxon>
        <taxon>Desulfovibrionaceae</taxon>
    </lineage>
</organism>